<proteinExistence type="predicted"/>
<dbReference type="EMBL" id="JACHIV010000001">
    <property type="protein sequence ID" value="MBB5069790.1"/>
    <property type="molecule type" value="Genomic_DNA"/>
</dbReference>
<comment type="caution">
    <text evidence="2">The sequence shown here is derived from an EMBL/GenBank/DDBJ whole genome shotgun (WGS) entry which is preliminary data.</text>
</comment>
<evidence type="ECO:0000259" key="1">
    <source>
        <dbReference type="Pfam" id="PF04149"/>
    </source>
</evidence>
<evidence type="ECO:0000313" key="3">
    <source>
        <dbReference type="Proteomes" id="UP000580474"/>
    </source>
</evidence>
<dbReference type="AlphaFoldDB" id="A0A840NCZ4"/>
<gene>
    <name evidence="2" type="ORF">BJ969_002878</name>
</gene>
<dbReference type="Pfam" id="PF04149">
    <property type="entry name" value="DUF397"/>
    <property type="match status" value="1"/>
</dbReference>
<dbReference type="Proteomes" id="UP000580474">
    <property type="component" value="Unassembled WGS sequence"/>
</dbReference>
<reference evidence="2 3" key="1">
    <citation type="submission" date="2020-08" db="EMBL/GenBank/DDBJ databases">
        <title>Sequencing the genomes of 1000 actinobacteria strains.</title>
        <authorList>
            <person name="Klenk H.-P."/>
        </authorList>
    </citation>
    <scope>NUCLEOTIDE SEQUENCE [LARGE SCALE GENOMIC DNA]</scope>
    <source>
        <strain evidence="2 3">DSM 45582</strain>
    </source>
</reference>
<sequence>MSVHRWKKSTYSGSNGDCVEVAVLTGEVAVRDSKAPRDGRLRVSRERWGSFLGAVTSGRYEG</sequence>
<keyword evidence="3" id="KW-1185">Reference proteome</keyword>
<evidence type="ECO:0000313" key="2">
    <source>
        <dbReference type="EMBL" id="MBB5069790.1"/>
    </source>
</evidence>
<dbReference type="InterPro" id="IPR007278">
    <property type="entry name" value="DUF397"/>
</dbReference>
<name>A0A840NCZ4_9PSEU</name>
<organism evidence="2 3">
    <name type="scientific">Saccharopolyspora gloriosae</name>
    <dbReference type="NCBI Taxonomy" id="455344"/>
    <lineage>
        <taxon>Bacteria</taxon>
        <taxon>Bacillati</taxon>
        <taxon>Actinomycetota</taxon>
        <taxon>Actinomycetes</taxon>
        <taxon>Pseudonocardiales</taxon>
        <taxon>Pseudonocardiaceae</taxon>
        <taxon>Saccharopolyspora</taxon>
    </lineage>
</organism>
<protein>
    <recommendedName>
        <fullName evidence="1">DUF397 domain-containing protein</fullName>
    </recommendedName>
</protein>
<accession>A0A840NCZ4</accession>
<feature type="domain" description="DUF397" evidence="1">
    <location>
        <begin position="5"/>
        <end position="55"/>
    </location>
</feature>